<dbReference type="CDD" id="cd01029">
    <property type="entry name" value="TOPRIM_primases"/>
    <property type="match status" value="1"/>
</dbReference>
<comment type="caution">
    <text evidence="1">The sequence shown here is derived from an EMBL/GenBank/DDBJ whole genome shotgun (WGS) entry which is preliminary data.</text>
</comment>
<dbReference type="Gene3D" id="3.40.1360.10">
    <property type="match status" value="1"/>
</dbReference>
<reference evidence="1" key="1">
    <citation type="journal article" date="2014" name="Front. Microbiol.">
        <title>High frequency of phylogenetically diverse reductive dehalogenase-homologous genes in deep subseafloor sedimentary metagenomes.</title>
        <authorList>
            <person name="Kawai M."/>
            <person name="Futagami T."/>
            <person name="Toyoda A."/>
            <person name="Takaki Y."/>
            <person name="Nishi S."/>
            <person name="Hori S."/>
            <person name="Arai W."/>
            <person name="Tsubouchi T."/>
            <person name="Morono Y."/>
            <person name="Uchiyama I."/>
            <person name="Ito T."/>
            <person name="Fujiyama A."/>
            <person name="Inagaki F."/>
            <person name="Takami H."/>
        </authorList>
    </citation>
    <scope>NUCLEOTIDE SEQUENCE</scope>
    <source>
        <strain evidence="1">Expedition CK06-06</strain>
    </source>
</reference>
<protein>
    <recommendedName>
        <fullName evidence="2">Toprim domain-containing protein</fullName>
    </recommendedName>
</protein>
<proteinExistence type="predicted"/>
<dbReference type="Pfam" id="PF13155">
    <property type="entry name" value="Toprim_2"/>
    <property type="match status" value="1"/>
</dbReference>
<dbReference type="AlphaFoldDB" id="X0WVT3"/>
<dbReference type="InterPro" id="IPR034154">
    <property type="entry name" value="TOPRIM_DnaG/twinkle"/>
</dbReference>
<name>X0WVT3_9ZZZZ</name>
<accession>X0WVT3</accession>
<sequence length="248" mass="27788">TPDALAYLRDRGLSGDTIRGAGLGYYDGPERDKNVRRWDVRGHYVRLPKGWVISCEHSSHLWYVKIRRPNEDLEPDAKDKYWTVKGGRLTMYGLDTLAQTHYTDCIICEGEFDALLLCQHVGSLVGCVALGSASKGLDMQAVSELVAIRRVWLALDADKAGEAGAKKLLAPSARIHLLPVPAHDVTDAWKVGHDLVAWVLPAIGPRDRDRRLMWLRYHLDKLGDAAEADDGVWRVWQALLGELNEMRV</sequence>
<organism evidence="1">
    <name type="scientific">marine sediment metagenome</name>
    <dbReference type="NCBI Taxonomy" id="412755"/>
    <lineage>
        <taxon>unclassified sequences</taxon>
        <taxon>metagenomes</taxon>
        <taxon>ecological metagenomes</taxon>
    </lineage>
</organism>
<gene>
    <name evidence="1" type="ORF">S01H1_52047</name>
</gene>
<evidence type="ECO:0008006" key="2">
    <source>
        <dbReference type="Google" id="ProtNLM"/>
    </source>
</evidence>
<feature type="non-terminal residue" evidence="1">
    <location>
        <position position="1"/>
    </location>
</feature>
<dbReference type="SUPFAM" id="SSF56731">
    <property type="entry name" value="DNA primase core"/>
    <property type="match status" value="1"/>
</dbReference>
<dbReference type="EMBL" id="BARS01033624">
    <property type="protein sequence ID" value="GAG27312.1"/>
    <property type="molecule type" value="Genomic_DNA"/>
</dbReference>
<evidence type="ECO:0000313" key="1">
    <source>
        <dbReference type="EMBL" id="GAG27312.1"/>
    </source>
</evidence>